<dbReference type="EMBL" id="VCMV01000004">
    <property type="protein sequence ID" value="KAB0268652.1"/>
    <property type="molecule type" value="Genomic_DNA"/>
</dbReference>
<evidence type="ECO:0000256" key="1">
    <source>
        <dbReference type="ARBA" id="ARBA00006291"/>
    </source>
</evidence>
<evidence type="ECO:0000259" key="7">
    <source>
        <dbReference type="Pfam" id="PF03775"/>
    </source>
</evidence>
<dbReference type="GO" id="GO:1901891">
    <property type="term" value="P:regulation of cell septum assembly"/>
    <property type="evidence" value="ECO:0007669"/>
    <property type="project" value="InterPro"/>
</dbReference>
<gene>
    <name evidence="6 8" type="primary">minC</name>
    <name evidence="8" type="ORF">FEZ63_04210</name>
</gene>
<dbReference type="InterPro" id="IPR005526">
    <property type="entry name" value="Septum_form_inhib_MinC_C"/>
</dbReference>
<dbReference type="Pfam" id="PF03775">
    <property type="entry name" value="MinC_C"/>
    <property type="match status" value="1"/>
</dbReference>
<keyword evidence="9" id="KW-1185">Reference proteome</keyword>
<dbReference type="Gene3D" id="2.160.20.70">
    <property type="match status" value="1"/>
</dbReference>
<organism evidence="8 9">
    <name type="scientific">Microvirga brassicacearum</name>
    <dbReference type="NCBI Taxonomy" id="2580413"/>
    <lineage>
        <taxon>Bacteria</taxon>
        <taxon>Pseudomonadati</taxon>
        <taxon>Pseudomonadota</taxon>
        <taxon>Alphaproteobacteria</taxon>
        <taxon>Hyphomicrobiales</taxon>
        <taxon>Methylobacteriaceae</taxon>
        <taxon>Microvirga</taxon>
    </lineage>
</organism>
<name>A0A5N3PFX9_9HYPH</name>
<dbReference type="GO" id="GO:0000917">
    <property type="term" value="P:division septum assembly"/>
    <property type="evidence" value="ECO:0007669"/>
    <property type="project" value="UniProtKB-KW"/>
</dbReference>
<proteinExistence type="inferred from homology"/>
<dbReference type="RefSeq" id="WP_150942388.1">
    <property type="nucleotide sequence ID" value="NZ_VCMV01000004.1"/>
</dbReference>
<dbReference type="SUPFAM" id="SSF63848">
    <property type="entry name" value="Cell-division inhibitor MinC, C-terminal domain"/>
    <property type="match status" value="1"/>
</dbReference>
<keyword evidence="2 6" id="KW-0132">Cell division</keyword>
<dbReference type="PANTHER" id="PTHR34108">
    <property type="entry name" value="SEPTUM SITE-DETERMINING PROTEIN MINC"/>
    <property type="match status" value="1"/>
</dbReference>
<sequence length="214" mass="22157">MALVLAPTDPLDAWFSDLDEVARRSPGFFGGRAIIVDLSAIRLSKAELKKLVGSLHERDIRVMGIEGADPAMLDLGMPPSVNGGRPAGAIEAPNATTAPVPPPAPAKTLLVETSVRSGQSILHADGDVTIVGSVASGAEVVAGGSIHIYGTLRGRAIAGCTGDARARIFCSKFEAELISIDGLYKTADDLGPAFRGLAVQVNLDGDSIILKTFD</sequence>
<comment type="subunit">
    <text evidence="6">Interacts with MinD and FtsZ.</text>
</comment>
<evidence type="ECO:0000313" key="9">
    <source>
        <dbReference type="Proteomes" id="UP000325684"/>
    </source>
</evidence>
<dbReference type="AlphaFoldDB" id="A0A5N3PFX9"/>
<evidence type="ECO:0000256" key="5">
    <source>
        <dbReference type="ARBA" id="ARBA00025606"/>
    </source>
</evidence>
<comment type="similarity">
    <text evidence="1 6">Belongs to the MinC family.</text>
</comment>
<comment type="caution">
    <text evidence="8">The sequence shown here is derived from an EMBL/GenBank/DDBJ whole genome shotgun (WGS) entry which is preliminary data.</text>
</comment>
<protein>
    <recommendedName>
        <fullName evidence="6">Probable septum site-determining protein MinC</fullName>
    </recommendedName>
</protein>
<evidence type="ECO:0000256" key="4">
    <source>
        <dbReference type="ARBA" id="ARBA00023306"/>
    </source>
</evidence>
<dbReference type="InterPro" id="IPR036145">
    <property type="entry name" value="MinC_C_sf"/>
</dbReference>
<dbReference type="HAMAP" id="MF_00267">
    <property type="entry name" value="MinC"/>
    <property type="match status" value="1"/>
</dbReference>
<dbReference type="GO" id="GO:0000902">
    <property type="term" value="P:cell morphogenesis"/>
    <property type="evidence" value="ECO:0007669"/>
    <property type="project" value="InterPro"/>
</dbReference>
<dbReference type="OrthoDB" id="9794530at2"/>
<evidence type="ECO:0000313" key="8">
    <source>
        <dbReference type="EMBL" id="KAB0268652.1"/>
    </source>
</evidence>
<dbReference type="Proteomes" id="UP000325684">
    <property type="component" value="Unassembled WGS sequence"/>
</dbReference>
<dbReference type="NCBIfam" id="TIGR01222">
    <property type="entry name" value="minC"/>
    <property type="match status" value="1"/>
</dbReference>
<dbReference type="PANTHER" id="PTHR34108:SF1">
    <property type="entry name" value="SEPTUM SITE-DETERMINING PROTEIN MINC"/>
    <property type="match status" value="1"/>
</dbReference>
<evidence type="ECO:0000256" key="3">
    <source>
        <dbReference type="ARBA" id="ARBA00023210"/>
    </source>
</evidence>
<comment type="function">
    <text evidence="5 6">Cell division inhibitor that blocks the formation of polar Z ring septums. Rapidly oscillates between the poles of the cell to destabilize FtsZ filaments that have formed before they mature into polar Z rings. Prevents FtsZ polymerization.</text>
</comment>
<reference evidence="8 9" key="1">
    <citation type="journal article" date="2019" name="Microorganisms">
        <title>Genome Insights into the Novel Species Microvirga brassicacearum, a Rapeseed Endophyte with Biotechnological Potential.</title>
        <authorList>
            <person name="Jimenez-Gomez A."/>
            <person name="Saati-Santamaria Z."/>
            <person name="Igual J.M."/>
            <person name="Rivas R."/>
            <person name="Mateos P.F."/>
            <person name="Garcia-Fraile P."/>
        </authorList>
    </citation>
    <scope>NUCLEOTIDE SEQUENCE [LARGE SCALE GENOMIC DNA]</scope>
    <source>
        <strain evidence="8 9">CDVBN77</strain>
    </source>
</reference>
<keyword evidence="3 6" id="KW-0717">Septation</keyword>
<feature type="domain" description="Septum formation inhibitor MinC C-terminal" evidence="7">
    <location>
        <begin position="111"/>
        <end position="210"/>
    </location>
</feature>
<dbReference type="InterPro" id="IPR013033">
    <property type="entry name" value="MinC"/>
</dbReference>
<dbReference type="Gene3D" id="3.30.70.260">
    <property type="match status" value="1"/>
</dbReference>
<accession>A0A5N3PFX9</accession>
<dbReference type="InterPro" id="IPR016098">
    <property type="entry name" value="CAP/MinC_C"/>
</dbReference>
<keyword evidence="4 6" id="KW-0131">Cell cycle</keyword>
<evidence type="ECO:0000256" key="2">
    <source>
        <dbReference type="ARBA" id="ARBA00022618"/>
    </source>
</evidence>
<evidence type="ECO:0000256" key="6">
    <source>
        <dbReference type="HAMAP-Rule" id="MF_00267"/>
    </source>
</evidence>